<sequence>MLFNDLLGIVLEGDNRTCLIQETPPASQYGDFHGTAIFSASRIFDLSTFQLTGNEGWV</sequence>
<proteinExistence type="predicted"/>
<organism evidence="1 2">
    <name type="scientific">Candidozyma auris</name>
    <name type="common">Yeast</name>
    <name type="synonym">Candida auris</name>
    <dbReference type="NCBI Taxonomy" id="498019"/>
    <lineage>
        <taxon>Eukaryota</taxon>
        <taxon>Fungi</taxon>
        <taxon>Dikarya</taxon>
        <taxon>Ascomycota</taxon>
        <taxon>Saccharomycotina</taxon>
        <taxon>Pichiomycetes</taxon>
        <taxon>Metschnikowiaceae</taxon>
        <taxon>Candidozyma</taxon>
    </lineage>
</organism>
<accession>A0A0L0NRE3</accession>
<dbReference type="Proteomes" id="UP000037122">
    <property type="component" value="Unassembled WGS sequence"/>
</dbReference>
<gene>
    <name evidence="1" type="ORF">QG37_06823</name>
</gene>
<evidence type="ECO:0000313" key="2">
    <source>
        <dbReference type="Proteomes" id="UP000037122"/>
    </source>
</evidence>
<evidence type="ECO:0000313" key="1">
    <source>
        <dbReference type="EMBL" id="KND96711.1"/>
    </source>
</evidence>
<reference evidence="2" key="1">
    <citation type="journal article" date="2015" name="BMC Genomics">
        <title>Draft genome of a commonly misdiagnosed multidrug resistant pathogen Candida auris.</title>
        <authorList>
            <person name="Chatterjee S."/>
            <person name="Alampalli S.V."/>
            <person name="Nageshan R.K."/>
            <person name="Chettiar S.T."/>
            <person name="Joshi S."/>
            <person name="Tatu U.S."/>
        </authorList>
    </citation>
    <scope>NUCLEOTIDE SEQUENCE [LARGE SCALE GENOMIC DNA]</scope>
    <source>
        <strain evidence="2">6684</strain>
    </source>
</reference>
<dbReference type="VEuPathDB" id="FungiDB:QG37_06823"/>
<protein>
    <submittedName>
        <fullName evidence="1">Uncharacterized protein</fullName>
    </submittedName>
</protein>
<dbReference type="EMBL" id="LGST01000050">
    <property type="protein sequence ID" value="KND96711.1"/>
    <property type="molecule type" value="Genomic_DNA"/>
</dbReference>
<comment type="caution">
    <text evidence="1">The sequence shown here is derived from an EMBL/GenBank/DDBJ whole genome shotgun (WGS) entry which is preliminary data.</text>
</comment>
<name>A0A0L0NRE3_CANAR</name>
<dbReference type="AlphaFoldDB" id="A0A0L0NRE3"/>